<evidence type="ECO:0000259" key="2">
    <source>
        <dbReference type="Pfam" id="PF00582"/>
    </source>
</evidence>
<gene>
    <name evidence="3" type="ORF">FAP39_04655</name>
</gene>
<dbReference type="RefSeq" id="WP_138015218.1">
    <property type="nucleotide sequence ID" value="NZ_SULI01000003.1"/>
</dbReference>
<dbReference type="InterPro" id="IPR006016">
    <property type="entry name" value="UspA"/>
</dbReference>
<accession>A0A4U7NAP8</accession>
<evidence type="ECO:0000313" key="4">
    <source>
        <dbReference type="Proteomes" id="UP000306575"/>
    </source>
</evidence>
<dbReference type="InterPro" id="IPR014729">
    <property type="entry name" value="Rossmann-like_a/b/a_fold"/>
</dbReference>
<protein>
    <submittedName>
        <fullName evidence="3">Universal stress protein</fullName>
    </submittedName>
</protein>
<dbReference type="AlphaFoldDB" id="A0A4U7NAP8"/>
<dbReference type="Pfam" id="PF00582">
    <property type="entry name" value="Usp"/>
    <property type="match status" value="1"/>
</dbReference>
<dbReference type="PANTHER" id="PTHR46268:SF6">
    <property type="entry name" value="UNIVERSAL STRESS PROTEIN UP12"/>
    <property type="match status" value="1"/>
</dbReference>
<dbReference type="OrthoDB" id="9792500at2"/>
<name>A0A4U7NAP8_9RHOB</name>
<comment type="similarity">
    <text evidence="1">Belongs to the universal stress protein A family.</text>
</comment>
<dbReference type="PRINTS" id="PR01438">
    <property type="entry name" value="UNVRSLSTRESS"/>
</dbReference>
<comment type="caution">
    <text evidence="3">The sequence shown here is derived from an EMBL/GenBank/DDBJ whole genome shotgun (WGS) entry which is preliminary data.</text>
</comment>
<dbReference type="InterPro" id="IPR006015">
    <property type="entry name" value="Universal_stress_UspA"/>
</dbReference>
<feature type="domain" description="UspA" evidence="2">
    <location>
        <begin position="1"/>
        <end position="135"/>
    </location>
</feature>
<dbReference type="CDD" id="cd00293">
    <property type="entry name" value="USP-like"/>
    <property type="match status" value="1"/>
</dbReference>
<evidence type="ECO:0000313" key="3">
    <source>
        <dbReference type="EMBL" id="TKZ21894.1"/>
    </source>
</evidence>
<reference evidence="3 4" key="1">
    <citation type="submission" date="2019-04" db="EMBL/GenBank/DDBJ databases">
        <title>Genome sequence of Pelagicola litoralis CL-ES2.</title>
        <authorList>
            <person name="Cao J."/>
        </authorList>
    </citation>
    <scope>NUCLEOTIDE SEQUENCE [LARGE SCALE GENOMIC DNA]</scope>
    <source>
        <strain evidence="3 4">CL-ES2</strain>
    </source>
</reference>
<organism evidence="3 4">
    <name type="scientific">Shimia litoralis</name>
    <dbReference type="NCBI Taxonomy" id="420403"/>
    <lineage>
        <taxon>Bacteria</taxon>
        <taxon>Pseudomonadati</taxon>
        <taxon>Pseudomonadota</taxon>
        <taxon>Alphaproteobacteria</taxon>
        <taxon>Rhodobacterales</taxon>
        <taxon>Roseobacteraceae</taxon>
    </lineage>
</organism>
<dbReference type="PANTHER" id="PTHR46268">
    <property type="entry name" value="STRESS RESPONSE PROTEIN NHAX"/>
    <property type="match status" value="1"/>
</dbReference>
<sequence>MYNNILVPIATDHDPNTDQAIEIARRLSAERARITALTVVESIPDYIGTHLPHGHLELARQEMQADLEASLGQAADVKVVVVSGHSGRTILDWADENDVDCIVMASHRPDLSDYFLGSTASRVVRHAQCAVHVLR</sequence>
<keyword evidence="4" id="KW-1185">Reference proteome</keyword>
<dbReference type="Proteomes" id="UP000306575">
    <property type="component" value="Unassembled WGS sequence"/>
</dbReference>
<proteinExistence type="inferred from homology"/>
<dbReference type="SUPFAM" id="SSF52402">
    <property type="entry name" value="Adenine nucleotide alpha hydrolases-like"/>
    <property type="match status" value="1"/>
</dbReference>
<dbReference type="EMBL" id="SULI01000003">
    <property type="protein sequence ID" value="TKZ21894.1"/>
    <property type="molecule type" value="Genomic_DNA"/>
</dbReference>
<dbReference type="Gene3D" id="3.40.50.620">
    <property type="entry name" value="HUPs"/>
    <property type="match status" value="1"/>
</dbReference>
<evidence type="ECO:0000256" key="1">
    <source>
        <dbReference type="ARBA" id="ARBA00008791"/>
    </source>
</evidence>